<dbReference type="PANTHER" id="PTHR10491">
    <property type="entry name" value="DTDP-4-DEHYDRORHAMNOSE REDUCTASE"/>
    <property type="match status" value="1"/>
</dbReference>
<protein>
    <recommendedName>
        <fullName evidence="2">dTDP-4-dehydrorhamnose reductase</fullName>
        <ecNumber evidence="2">1.1.1.133</ecNumber>
    </recommendedName>
</protein>
<gene>
    <name evidence="4" type="primary">rfbD</name>
    <name evidence="4" type="ORF">COT78_03635</name>
</gene>
<evidence type="ECO:0000256" key="1">
    <source>
        <dbReference type="ARBA" id="ARBA00010944"/>
    </source>
</evidence>
<evidence type="ECO:0000256" key="2">
    <source>
        <dbReference type="RuleBase" id="RU364082"/>
    </source>
</evidence>
<dbReference type="GO" id="GO:0008831">
    <property type="term" value="F:dTDP-4-dehydrorhamnose reductase activity"/>
    <property type="evidence" value="ECO:0007669"/>
    <property type="project" value="UniProtKB-EC"/>
</dbReference>
<evidence type="ECO:0000259" key="3">
    <source>
        <dbReference type="Pfam" id="PF04321"/>
    </source>
</evidence>
<accession>A0A2H0W5Q0</accession>
<dbReference type="Gene3D" id="3.90.25.10">
    <property type="entry name" value="UDP-galactose 4-epimerase, domain 1"/>
    <property type="match status" value="1"/>
</dbReference>
<comment type="pathway">
    <text evidence="2">Carbohydrate biosynthesis; dTDP-L-rhamnose biosynthesis.</text>
</comment>
<dbReference type="GO" id="GO:0019305">
    <property type="term" value="P:dTDP-rhamnose biosynthetic process"/>
    <property type="evidence" value="ECO:0007669"/>
    <property type="project" value="UniProtKB-UniPathway"/>
</dbReference>
<dbReference type="InterPro" id="IPR036291">
    <property type="entry name" value="NAD(P)-bd_dom_sf"/>
</dbReference>
<dbReference type="UniPathway" id="UPA00124"/>
<comment type="function">
    <text evidence="2">Catalyzes the reduction of dTDP-6-deoxy-L-lyxo-4-hexulose to yield dTDP-L-rhamnose.</text>
</comment>
<organism evidence="4 5">
    <name type="scientific">Candidatus Berkelbacteria bacterium CG10_big_fil_rev_8_21_14_0_10_43_13</name>
    <dbReference type="NCBI Taxonomy" id="1974514"/>
    <lineage>
        <taxon>Bacteria</taxon>
        <taxon>Candidatus Berkelbacteria</taxon>
    </lineage>
</organism>
<dbReference type="InterPro" id="IPR029903">
    <property type="entry name" value="RmlD-like-bd"/>
</dbReference>
<dbReference type="Gene3D" id="3.40.50.720">
    <property type="entry name" value="NAD(P)-binding Rossmann-like Domain"/>
    <property type="match status" value="1"/>
</dbReference>
<sequence>MNNNLNPKTKILKPTKILVTGAKGQLGKKIIELMAADFDLVLTDSDNMDITDKLQVHKVIKLERPDFIIHGAAYTAVDKAEDNEEICRKVNALGTKNIAETAKEFNIPLIYISTDYVFDGKKEIPYRETDATNPLSVYGQTKLEGEKFIEQICDKYYIIRSAWIFGELPENHPGTNFVETMIRLSKEKDSLSIINDQIGSPTYTGDLVEIIRQIIRAQDLGLRASVISQNLNPKTQNLSPKPQVPYGLYHFSGTGACSWYDFAKEIFKQTNTKIKLNPVTSDQYPQKAKRPAYSYMDKSKIEKALGVLVRLWQEMLAEYLEKR</sequence>
<dbReference type="EMBL" id="PEZW01000025">
    <property type="protein sequence ID" value="PIS07406.1"/>
    <property type="molecule type" value="Genomic_DNA"/>
</dbReference>
<comment type="caution">
    <text evidence="4">The sequence shown here is derived from an EMBL/GenBank/DDBJ whole genome shotgun (WGS) entry which is preliminary data.</text>
</comment>
<dbReference type="EC" id="1.1.1.133" evidence="2"/>
<dbReference type="PANTHER" id="PTHR10491:SF4">
    <property type="entry name" value="METHIONINE ADENOSYLTRANSFERASE 2 SUBUNIT BETA"/>
    <property type="match status" value="1"/>
</dbReference>
<dbReference type="InterPro" id="IPR005913">
    <property type="entry name" value="dTDP_dehydrorham_reduct"/>
</dbReference>
<dbReference type="SUPFAM" id="SSF51735">
    <property type="entry name" value="NAD(P)-binding Rossmann-fold domains"/>
    <property type="match status" value="1"/>
</dbReference>
<dbReference type="GO" id="GO:0005829">
    <property type="term" value="C:cytosol"/>
    <property type="evidence" value="ECO:0007669"/>
    <property type="project" value="TreeGrafter"/>
</dbReference>
<reference evidence="5" key="1">
    <citation type="submission" date="2017-09" db="EMBL/GenBank/DDBJ databases">
        <title>Depth-based differentiation of microbial function through sediment-hosted aquifers and enrichment of novel symbionts in the deep terrestrial subsurface.</title>
        <authorList>
            <person name="Probst A.J."/>
            <person name="Ladd B."/>
            <person name="Jarett J.K."/>
            <person name="Geller-Mcgrath D.E."/>
            <person name="Sieber C.M.K."/>
            <person name="Emerson J.B."/>
            <person name="Anantharaman K."/>
            <person name="Thomas B.C."/>
            <person name="Malmstrom R."/>
            <person name="Stieglmeier M."/>
            <person name="Klingl A."/>
            <person name="Woyke T."/>
            <person name="Ryan C.M."/>
            <person name="Banfield J.F."/>
        </authorList>
    </citation>
    <scope>NUCLEOTIDE SEQUENCE [LARGE SCALE GENOMIC DNA]</scope>
</reference>
<dbReference type="AlphaFoldDB" id="A0A2H0W5Q0"/>
<proteinExistence type="inferred from homology"/>
<keyword evidence="2" id="KW-0560">Oxidoreductase</keyword>
<dbReference type="NCBIfam" id="TIGR01214">
    <property type="entry name" value="rmlD"/>
    <property type="match status" value="1"/>
</dbReference>
<feature type="domain" description="RmlD-like substrate binding" evidence="3">
    <location>
        <begin position="16"/>
        <end position="322"/>
    </location>
</feature>
<name>A0A2H0W5Q0_9BACT</name>
<comment type="similarity">
    <text evidence="1 2">Belongs to the dTDP-4-dehydrorhamnose reductase family.</text>
</comment>
<evidence type="ECO:0000313" key="5">
    <source>
        <dbReference type="Proteomes" id="UP000231382"/>
    </source>
</evidence>
<dbReference type="Pfam" id="PF04321">
    <property type="entry name" value="RmlD_sub_bind"/>
    <property type="match status" value="1"/>
</dbReference>
<dbReference type="Proteomes" id="UP000231382">
    <property type="component" value="Unassembled WGS sequence"/>
</dbReference>
<evidence type="ECO:0000313" key="4">
    <source>
        <dbReference type="EMBL" id="PIS07406.1"/>
    </source>
</evidence>
<dbReference type="CDD" id="cd05254">
    <property type="entry name" value="dTDP_HR_like_SDR_e"/>
    <property type="match status" value="1"/>
</dbReference>
<keyword evidence="2" id="KW-0521">NADP</keyword>